<feature type="region of interest" description="Disordered" evidence="1">
    <location>
        <begin position="1"/>
        <end position="120"/>
    </location>
</feature>
<feature type="compositionally biased region" description="Polar residues" evidence="1">
    <location>
        <begin position="29"/>
        <end position="39"/>
    </location>
</feature>
<dbReference type="AlphaFoldDB" id="A0A1J8Q861"/>
<dbReference type="Proteomes" id="UP000183567">
    <property type="component" value="Unassembled WGS sequence"/>
</dbReference>
<gene>
    <name evidence="2" type="ORF">AZE42_08286</name>
</gene>
<comment type="caution">
    <text evidence="2">The sequence shown here is derived from an EMBL/GenBank/DDBJ whole genome shotgun (WGS) entry which is preliminary data.</text>
</comment>
<dbReference type="EMBL" id="LVVM01005747">
    <property type="protein sequence ID" value="OJA09857.1"/>
    <property type="molecule type" value="Genomic_DNA"/>
</dbReference>
<sequence>LEDPSYFLERDASYTSSVDDSIEEFGPDLSTQPTSSAEQPPTPTPQPLRFKGWISEDNSELDLNTFTANKHDTSTSINDRSRQQSSTSASGLYPTTSRSSTPRMQTISMRMPTGAPSGRT</sequence>
<name>A0A1J8Q861_9AGAM</name>
<organism evidence="2 3">
    <name type="scientific">Rhizopogon vesiculosus</name>
    <dbReference type="NCBI Taxonomy" id="180088"/>
    <lineage>
        <taxon>Eukaryota</taxon>
        <taxon>Fungi</taxon>
        <taxon>Dikarya</taxon>
        <taxon>Basidiomycota</taxon>
        <taxon>Agaricomycotina</taxon>
        <taxon>Agaricomycetes</taxon>
        <taxon>Agaricomycetidae</taxon>
        <taxon>Boletales</taxon>
        <taxon>Suillineae</taxon>
        <taxon>Rhizopogonaceae</taxon>
        <taxon>Rhizopogon</taxon>
    </lineage>
</organism>
<reference evidence="2 3" key="1">
    <citation type="submission" date="2016-03" db="EMBL/GenBank/DDBJ databases">
        <title>Comparative genomics of the ectomycorrhizal sister species Rhizopogon vinicolor and Rhizopogon vesiculosus (Basidiomycota: Boletales) reveals a divergence of the mating type B locus.</title>
        <authorList>
            <person name="Mujic A.B."/>
            <person name="Kuo A."/>
            <person name="Tritt A."/>
            <person name="Lipzen A."/>
            <person name="Chen C."/>
            <person name="Johnson J."/>
            <person name="Sharma A."/>
            <person name="Barry K."/>
            <person name="Grigoriev I.V."/>
            <person name="Spatafora J.W."/>
        </authorList>
    </citation>
    <scope>NUCLEOTIDE SEQUENCE [LARGE SCALE GENOMIC DNA]</scope>
    <source>
        <strain evidence="2 3">AM-OR11-056</strain>
    </source>
</reference>
<protein>
    <submittedName>
        <fullName evidence="2">Uncharacterized protein</fullName>
    </submittedName>
</protein>
<dbReference type="OrthoDB" id="10350194at2759"/>
<evidence type="ECO:0000313" key="2">
    <source>
        <dbReference type="EMBL" id="OJA09857.1"/>
    </source>
</evidence>
<keyword evidence="3" id="KW-1185">Reference proteome</keyword>
<accession>A0A1J8Q861</accession>
<feature type="compositionally biased region" description="Polar residues" evidence="1">
    <location>
        <begin position="61"/>
        <end position="108"/>
    </location>
</feature>
<feature type="non-terminal residue" evidence="2">
    <location>
        <position position="1"/>
    </location>
</feature>
<evidence type="ECO:0000256" key="1">
    <source>
        <dbReference type="SAM" id="MobiDB-lite"/>
    </source>
</evidence>
<evidence type="ECO:0000313" key="3">
    <source>
        <dbReference type="Proteomes" id="UP000183567"/>
    </source>
</evidence>
<proteinExistence type="predicted"/>